<reference evidence="1" key="1">
    <citation type="submission" date="2009-08" db="EMBL/GenBank/DDBJ databases">
        <authorList>
            <person name="Cheung F."/>
            <person name="Xiao Y."/>
            <person name="Chan A."/>
            <person name="Moskal W."/>
            <person name="Town C.D."/>
        </authorList>
    </citation>
    <scope>NUCLEOTIDE SEQUENCE</scope>
</reference>
<sequence length="233" mass="27048">MCQVDLYDSIFNLNFLSIWFHHIMETCHPKLDHDLQQPFKSQVFITTNSFQNAPYLSFWKSHLNEFLYLVFNPARRFLGKTFCPVASSVNKCLIVFQILLCHHGILRIIRLWSREKCLHRKKCSLQSECWAPLVLQDIQANSSTLAADIRMPNFGFKLHLGGFKRVPIWQCDINLENAPFIRSSDRARNGADQENKVVAFGADFDARSLRVLAAFHELLLHARKVYHLQSVTD</sequence>
<proteinExistence type="evidence at transcript level"/>
<protein>
    <submittedName>
        <fullName evidence="1">Uncharacterized protein</fullName>
    </submittedName>
</protein>
<accession>C6T4D9</accession>
<name>C6T4D9_SOYBN</name>
<organism evidence="1">
    <name type="scientific">Glycine max</name>
    <name type="common">Soybean</name>
    <name type="synonym">Glycine hispida</name>
    <dbReference type="NCBI Taxonomy" id="3847"/>
    <lineage>
        <taxon>Eukaryota</taxon>
        <taxon>Viridiplantae</taxon>
        <taxon>Streptophyta</taxon>
        <taxon>Embryophyta</taxon>
        <taxon>Tracheophyta</taxon>
        <taxon>Spermatophyta</taxon>
        <taxon>Magnoliopsida</taxon>
        <taxon>eudicotyledons</taxon>
        <taxon>Gunneridae</taxon>
        <taxon>Pentapetalae</taxon>
        <taxon>rosids</taxon>
        <taxon>fabids</taxon>
        <taxon>Fabales</taxon>
        <taxon>Fabaceae</taxon>
        <taxon>Papilionoideae</taxon>
        <taxon>50 kb inversion clade</taxon>
        <taxon>NPAAA clade</taxon>
        <taxon>indigoferoid/millettioid clade</taxon>
        <taxon>Phaseoleae</taxon>
        <taxon>Glycine</taxon>
        <taxon>Glycine subgen. Soja</taxon>
    </lineage>
</organism>
<dbReference type="AlphaFoldDB" id="C6T4D9"/>
<dbReference type="EMBL" id="BT092300">
    <property type="protein sequence ID" value="ACU16549.1"/>
    <property type="molecule type" value="mRNA"/>
</dbReference>
<evidence type="ECO:0000313" key="1">
    <source>
        <dbReference type="EMBL" id="ACU16549.1"/>
    </source>
</evidence>